<gene>
    <name evidence="5" type="ORF">D9611_011656</name>
</gene>
<dbReference type="OrthoDB" id="4230923at2759"/>
<name>A0A8H5FG85_9AGAR</name>
<feature type="domain" description="CCHC-type" evidence="4">
    <location>
        <begin position="410"/>
        <end position="428"/>
    </location>
</feature>
<organism evidence="5 6">
    <name type="scientific">Ephemerocybe angulata</name>
    <dbReference type="NCBI Taxonomy" id="980116"/>
    <lineage>
        <taxon>Eukaryota</taxon>
        <taxon>Fungi</taxon>
        <taxon>Dikarya</taxon>
        <taxon>Basidiomycota</taxon>
        <taxon>Agaricomycotina</taxon>
        <taxon>Agaricomycetes</taxon>
        <taxon>Agaricomycetidae</taxon>
        <taxon>Agaricales</taxon>
        <taxon>Agaricineae</taxon>
        <taxon>Psathyrellaceae</taxon>
        <taxon>Ephemerocybe</taxon>
    </lineage>
</organism>
<evidence type="ECO:0000313" key="5">
    <source>
        <dbReference type="EMBL" id="KAF5335308.1"/>
    </source>
</evidence>
<evidence type="ECO:0000256" key="2">
    <source>
        <dbReference type="SAM" id="Coils"/>
    </source>
</evidence>
<dbReference type="SMART" id="SM00343">
    <property type="entry name" value="ZnF_C2HC"/>
    <property type="match status" value="3"/>
</dbReference>
<dbReference type="GO" id="GO:0006397">
    <property type="term" value="P:mRNA processing"/>
    <property type="evidence" value="ECO:0007669"/>
    <property type="project" value="UniProtKB-KW"/>
</dbReference>
<feature type="compositionally biased region" description="Basic and acidic residues" evidence="3">
    <location>
        <begin position="502"/>
        <end position="516"/>
    </location>
</feature>
<evidence type="ECO:0000256" key="1">
    <source>
        <dbReference type="ARBA" id="ARBA00022664"/>
    </source>
</evidence>
<sequence>MSTANASGGRHMESISAVTAAARGMETATAEKVKEAEKLLKANGVIARVEEARSMKKFIGAIREFATVKKTLTKGKQTQIFTDGTEKKNLEAIATVLERLTGDGTGLGDIRECIREELELVKDEIQETVKDETEKARLALATLTEEMRELKEDRGTTTGAKGTSPRSYSGIVAAGLQAAAPPALIAKKAGQGRQFRYRLEPDNLLLGKDKTPQELADLVRGQLQELEPGSEVKVRTVTRVEGQPMVQIELAGDKDARWMRTDWNSENLGNKLQGKIEERTAAMIVEKIPTTFDPATGLREVEETNGYTTGDIVGCRWLKATTRRYPGQIQAHAIMTFRNANLANRAKDERLTICGTTVQVRKDKQEPHRCAKCQMYGHWVKDCRAKADVCGTCGTTGHRTSECTTQQKRACLSCKGGNHASWDRQCPEFQRRCYDFDQRHPENTMPYHPTEDAWTWMQEPNQRGPATTYGAPPPITYRPTNQTRRLQETRRLAGYEETWQQHQREEQDAGRGGKESEEGEVEENGAAKKTTIPTAPIDGPSAITQ</sequence>
<proteinExistence type="predicted"/>
<dbReference type="InterPro" id="IPR001878">
    <property type="entry name" value="Znf_CCHC"/>
</dbReference>
<dbReference type="InterPro" id="IPR036875">
    <property type="entry name" value="Znf_CCHC_sf"/>
</dbReference>
<feature type="region of interest" description="Disordered" evidence="3">
    <location>
        <begin position="496"/>
        <end position="545"/>
    </location>
</feature>
<accession>A0A8H5FG85</accession>
<dbReference type="Gene3D" id="4.10.60.10">
    <property type="entry name" value="Zinc finger, CCHC-type"/>
    <property type="match status" value="1"/>
</dbReference>
<keyword evidence="2" id="KW-0175">Coiled coil</keyword>
<dbReference type="SUPFAM" id="SSF57756">
    <property type="entry name" value="Retrovirus zinc finger-like domains"/>
    <property type="match status" value="1"/>
</dbReference>
<evidence type="ECO:0000313" key="6">
    <source>
        <dbReference type="Proteomes" id="UP000541558"/>
    </source>
</evidence>
<feature type="domain" description="CCHC-type" evidence="4">
    <location>
        <begin position="389"/>
        <end position="405"/>
    </location>
</feature>
<dbReference type="EMBL" id="JAACJK010000063">
    <property type="protein sequence ID" value="KAF5335308.1"/>
    <property type="molecule type" value="Genomic_DNA"/>
</dbReference>
<evidence type="ECO:0000259" key="4">
    <source>
        <dbReference type="SMART" id="SM00343"/>
    </source>
</evidence>
<dbReference type="AlphaFoldDB" id="A0A8H5FG85"/>
<protein>
    <recommendedName>
        <fullName evidence="4">CCHC-type domain-containing protein</fullName>
    </recommendedName>
</protein>
<comment type="caution">
    <text evidence="5">The sequence shown here is derived from an EMBL/GenBank/DDBJ whole genome shotgun (WGS) entry which is preliminary data.</text>
</comment>
<dbReference type="Proteomes" id="UP000541558">
    <property type="component" value="Unassembled WGS sequence"/>
</dbReference>
<reference evidence="5 6" key="1">
    <citation type="journal article" date="2020" name="ISME J.">
        <title>Uncovering the hidden diversity of litter-decomposition mechanisms in mushroom-forming fungi.</title>
        <authorList>
            <person name="Floudas D."/>
            <person name="Bentzer J."/>
            <person name="Ahren D."/>
            <person name="Johansson T."/>
            <person name="Persson P."/>
            <person name="Tunlid A."/>
        </authorList>
    </citation>
    <scope>NUCLEOTIDE SEQUENCE [LARGE SCALE GENOMIC DNA]</scope>
    <source>
        <strain evidence="5 6">CBS 175.51</strain>
    </source>
</reference>
<feature type="domain" description="CCHC-type" evidence="4">
    <location>
        <begin position="369"/>
        <end position="385"/>
    </location>
</feature>
<keyword evidence="1" id="KW-0507">mRNA processing</keyword>
<feature type="coiled-coil region" evidence="2">
    <location>
        <begin position="111"/>
        <end position="153"/>
    </location>
</feature>
<evidence type="ECO:0000256" key="3">
    <source>
        <dbReference type="SAM" id="MobiDB-lite"/>
    </source>
</evidence>
<dbReference type="GO" id="GO:0003676">
    <property type="term" value="F:nucleic acid binding"/>
    <property type="evidence" value="ECO:0007669"/>
    <property type="project" value="InterPro"/>
</dbReference>
<keyword evidence="6" id="KW-1185">Reference proteome</keyword>
<dbReference type="GO" id="GO:0008270">
    <property type="term" value="F:zinc ion binding"/>
    <property type="evidence" value="ECO:0007669"/>
    <property type="project" value="InterPro"/>
</dbReference>